<accession>A0ABM6GGH6</accession>
<evidence type="ECO:0000256" key="4">
    <source>
        <dbReference type="NCBIfam" id="TIGR00152"/>
    </source>
</evidence>
<dbReference type="EMBL" id="CP007389">
    <property type="protein sequence ID" value="APT74706.1"/>
    <property type="molecule type" value="Genomic_DNA"/>
</dbReference>
<reference evidence="5 6" key="1">
    <citation type="submission" date="2014-02" db="EMBL/GenBank/DDBJ databases">
        <title>Diversity of Thermotogales isolates from hydrothermal vents.</title>
        <authorList>
            <person name="Haverkamp T.H.A."/>
            <person name="Lossouarn J."/>
            <person name="Geslin C."/>
            <person name="Nesbo C.L."/>
        </authorList>
    </citation>
    <scope>NUCLEOTIDE SEQUENCE [LARGE SCALE GENOMIC DNA]</scope>
    <source>
        <strain evidence="5 6">431</strain>
    </source>
</reference>
<keyword evidence="3" id="KW-0173">Coenzyme A biosynthesis</keyword>
<gene>
    <name evidence="3" type="primary">coaE</name>
    <name evidence="5" type="ORF">BW47_09695</name>
</gene>
<keyword evidence="6" id="KW-1185">Reference proteome</keyword>
<comment type="pathway">
    <text evidence="3">Cofactor biosynthesis; coenzyme A biosynthesis; CoA from (R)-pantothenate: step 5/5.</text>
</comment>
<keyword evidence="2 3" id="KW-0067">ATP-binding</keyword>
<comment type="subcellular location">
    <subcellularLocation>
        <location evidence="3">Cytoplasm</location>
    </subcellularLocation>
</comment>
<evidence type="ECO:0000256" key="2">
    <source>
        <dbReference type="ARBA" id="ARBA00022840"/>
    </source>
</evidence>
<dbReference type="NCBIfam" id="TIGR00152">
    <property type="entry name" value="dephospho-CoA kinase"/>
    <property type="match status" value="1"/>
</dbReference>
<dbReference type="Pfam" id="PF01121">
    <property type="entry name" value="CoaE"/>
    <property type="match status" value="1"/>
</dbReference>
<keyword evidence="3" id="KW-0808">Transferase</keyword>
<proteinExistence type="inferred from homology"/>
<evidence type="ECO:0000313" key="5">
    <source>
        <dbReference type="EMBL" id="APT74706.1"/>
    </source>
</evidence>
<dbReference type="InterPro" id="IPR001977">
    <property type="entry name" value="Depp_CoAkinase"/>
</dbReference>
<dbReference type="Gene3D" id="3.40.50.300">
    <property type="entry name" value="P-loop containing nucleotide triphosphate hydrolases"/>
    <property type="match status" value="1"/>
</dbReference>
<dbReference type="RefSeq" id="WP_012058038.1">
    <property type="nucleotide sequence ID" value="NZ_CP007389.1"/>
</dbReference>
<evidence type="ECO:0000313" key="6">
    <source>
        <dbReference type="Proteomes" id="UP000185490"/>
    </source>
</evidence>
<keyword evidence="1 3" id="KW-0547">Nucleotide-binding</keyword>
<dbReference type="InterPro" id="IPR027417">
    <property type="entry name" value="P-loop_NTPase"/>
</dbReference>
<evidence type="ECO:0000256" key="1">
    <source>
        <dbReference type="ARBA" id="ARBA00022741"/>
    </source>
</evidence>
<comment type="catalytic activity">
    <reaction evidence="3">
        <text>3'-dephospho-CoA + ATP = ADP + CoA + H(+)</text>
        <dbReference type="Rhea" id="RHEA:18245"/>
        <dbReference type="ChEBI" id="CHEBI:15378"/>
        <dbReference type="ChEBI" id="CHEBI:30616"/>
        <dbReference type="ChEBI" id="CHEBI:57287"/>
        <dbReference type="ChEBI" id="CHEBI:57328"/>
        <dbReference type="ChEBI" id="CHEBI:456216"/>
        <dbReference type="EC" id="2.7.1.24"/>
    </reaction>
</comment>
<sequence>MKFIICVTGKIGTGKTTVSTFFKNKGFKYINMDEIGKKVFYEKINKIKNLFGTENRKEIAKIVFDNPSELKKLEETLHPDMLKYLYERTKDEGTYIVEAAIKRRLGIKSDLTITVSCSKKIIYERLQNRGLKKELIEKILEIQSDIIDEGIIIRNDASLEVLSENLEKIYKILEKTIK</sequence>
<dbReference type="EC" id="2.7.1.24" evidence="3 4"/>
<dbReference type="Proteomes" id="UP000185490">
    <property type="component" value="Chromosome"/>
</dbReference>
<evidence type="ECO:0000256" key="3">
    <source>
        <dbReference type="HAMAP-Rule" id="MF_00376"/>
    </source>
</evidence>
<protein>
    <recommendedName>
        <fullName evidence="3 4">Dephospho-CoA kinase</fullName>
        <ecNumber evidence="3 4">2.7.1.24</ecNumber>
    </recommendedName>
    <alternativeName>
        <fullName evidence="3">Dephosphocoenzyme A kinase</fullName>
    </alternativeName>
</protein>
<name>A0ABM6GGH6_9BACT</name>
<organism evidence="5 6">
    <name type="scientific">Thermosipho melanesiensis</name>
    <dbReference type="NCBI Taxonomy" id="46541"/>
    <lineage>
        <taxon>Bacteria</taxon>
        <taxon>Thermotogati</taxon>
        <taxon>Thermotogota</taxon>
        <taxon>Thermotogae</taxon>
        <taxon>Thermotogales</taxon>
        <taxon>Fervidobacteriaceae</taxon>
        <taxon>Thermosipho</taxon>
    </lineage>
</organism>
<dbReference type="GO" id="GO:0016301">
    <property type="term" value="F:kinase activity"/>
    <property type="evidence" value="ECO:0007669"/>
    <property type="project" value="UniProtKB-KW"/>
</dbReference>
<dbReference type="CDD" id="cd02022">
    <property type="entry name" value="DPCK"/>
    <property type="match status" value="1"/>
</dbReference>
<comment type="function">
    <text evidence="3">Catalyzes the phosphorylation of the 3'-hydroxyl group of dephosphocoenzyme A to form coenzyme A.</text>
</comment>
<comment type="similarity">
    <text evidence="3">Belongs to the CoaE family.</text>
</comment>
<feature type="binding site" evidence="3">
    <location>
        <begin position="12"/>
        <end position="17"/>
    </location>
    <ligand>
        <name>ATP</name>
        <dbReference type="ChEBI" id="CHEBI:30616"/>
    </ligand>
</feature>
<dbReference type="HAMAP" id="MF_00376">
    <property type="entry name" value="Dephospho_CoA_kinase"/>
    <property type="match status" value="1"/>
</dbReference>
<keyword evidence="3" id="KW-0963">Cytoplasm</keyword>
<dbReference type="SUPFAM" id="SSF52540">
    <property type="entry name" value="P-loop containing nucleoside triphosphate hydrolases"/>
    <property type="match status" value="1"/>
</dbReference>
<keyword evidence="3 5" id="KW-0418">Kinase</keyword>